<protein>
    <submittedName>
        <fullName evidence="1">Uncharacterized protein</fullName>
    </submittedName>
</protein>
<dbReference type="Gene3D" id="2.60.120.260">
    <property type="entry name" value="Galactose-binding domain-like"/>
    <property type="match status" value="1"/>
</dbReference>
<organism evidence="1 2">
    <name type="scientific">Victivallis vadensis</name>
    <dbReference type="NCBI Taxonomy" id="172901"/>
    <lineage>
        <taxon>Bacteria</taxon>
        <taxon>Pseudomonadati</taxon>
        <taxon>Lentisphaerota</taxon>
        <taxon>Lentisphaeria</taxon>
        <taxon>Victivallales</taxon>
        <taxon>Victivallaceae</taxon>
        <taxon>Victivallis</taxon>
    </lineage>
</organism>
<dbReference type="AlphaFoldDB" id="A0A2U1B0D6"/>
<keyword evidence="2" id="KW-1185">Reference proteome</keyword>
<dbReference type="InterPro" id="IPR008979">
    <property type="entry name" value="Galactose-bd-like_sf"/>
</dbReference>
<reference evidence="1 2" key="1">
    <citation type="submission" date="2018-04" db="EMBL/GenBank/DDBJ databases">
        <title>Genomic Encyclopedia of Type Strains, Phase IV (KMG-IV): sequencing the most valuable type-strain genomes for metagenomic binning, comparative biology and taxonomic classification.</title>
        <authorList>
            <person name="Goeker M."/>
        </authorList>
    </citation>
    <scope>NUCLEOTIDE SEQUENCE [LARGE SCALE GENOMIC DNA]</scope>
    <source>
        <strain evidence="1 2">DSM 14823</strain>
    </source>
</reference>
<dbReference type="SUPFAM" id="SSF52317">
    <property type="entry name" value="Class I glutamine amidotransferase-like"/>
    <property type="match status" value="1"/>
</dbReference>
<dbReference type="EMBL" id="QEKH01000012">
    <property type="protein sequence ID" value="PVY42092.1"/>
    <property type="molecule type" value="Genomic_DNA"/>
</dbReference>
<proteinExistence type="predicted"/>
<dbReference type="InterPro" id="IPR029062">
    <property type="entry name" value="Class_I_gatase-like"/>
</dbReference>
<evidence type="ECO:0000313" key="1">
    <source>
        <dbReference type="EMBL" id="PVY42092.1"/>
    </source>
</evidence>
<accession>A0A2U1B0D6</accession>
<dbReference type="RefSeq" id="WP_116883931.1">
    <property type="nucleotide sequence ID" value="NZ_CAUFPP010000210.1"/>
</dbReference>
<dbReference type="Gene3D" id="3.40.50.880">
    <property type="match status" value="1"/>
</dbReference>
<name>A0A2U1B0D6_9BACT</name>
<dbReference type="SUPFAM" id="SSF49785">
    <property type="entry name" value="Galactose-binding domain-like"/>
    <property type="match status" value="1"/>
</dbReference>
<evidence type="ECO:0000313" key="2">
    <source>
        <dbReference type="Proteomes" id="UP000245959"/>
    </source>
</evidence>
<dbReference type="GeneID" id="78295239"/>
<sequence length="1275" mass="141292">MNQIRFAVLLGMLIGFGALAGESRGAADLRGLGKIEALCRESGGGKSSWTTLKTGSAELAAACGSKLLADLTGFGDVKIWDGGLPGTNLKLDGTGCWLLGLDGDRVQVLFARDPEGLGALAKQANAENWKPVTPGVHPRWLDRFDNDAFAIGLLGWGKLPKDYRKGADWLGEKQFNLIGDVLNPNIQLAPGVYDFSVADWFAALAKRHGTAYHIYQPWGNPERPAWLWNRTPLPHVSAEPGFVSYPDLDYQKNAVCAAFDPVRPTDAALAASLRGIAAHNAENPDFNNHFGGVEIGHNVMLAIPTYAGDPGAVAAYAAFTGRNPEREKVEIPTMRTFAGWNPETCLDLRGEWQLKADPAGGKTPPDGGAGWSAIRSDDPLLLLYDYYSGSVWLKRNFRAADPAKLNYLHISRNAWHGRVSKVQAAFLNGKPLKDLTHDDPITGDFDECFELGGAVRAGENTIVLKLDGKPVPGYIFLGPKGRWSYPSDDPGLNRLYFDTIEFASRYRMRGIENWLKATRGGDPQGRPQLLMATWDFIDHTFDLCRKYGATAQDTGQGGACWAPWLARYYVARGLPITCEPGNAPGSAWEMRKMMTLYMLLGNEGINALFDAEQYMGNEEVRRWIDANPEVIRSAGKFEMNRSDLGVMRSVRNASRLHFPAVWSWDVSRGELQAAGRTVNLADPSDFEKDRAGAWFDVVFDAASELLTDGEIAGIERFCRNGGTFIAMHETGKHSPERGWSWPVSKLNGLRVVGRSRGGWGKLRFSKEQELWPELRGREIDAWGVVYDWTGADVTGSSLGMEPAASDVEVIAEWADRKPGEGRIAIAARKIGKGRIITLGSTFWREARDRSGRFETDPAARPYLAQLLDALKVPRSSYNNGAKGTADIFSERWRSKNGLYDLYLAAKVNDKEGVRDVALTFAAPDRPQTLREVTANGHPATPFRYEGGKLTLAGLSFEPMQLRMFAAPRRDIARAPLAWLKSLEQRWYRLPEIPADELPPPEVADGNTVSLADGWQMTVGGPVWGEAPPPDHDWKAGRTVKLGAYLTMGVPDEEAVTHFRREFTVPASWRGRRASLVFASQYWFYGIEPQGRLWVNGKPAPIEQPFGDRTNGCFMFDLTPGEKVVLELEVNGALRHKEQLRSRPSGVTGLFFLQSDPVPLKTVPVTGWRAAREVNVLSPFDGKQPGGFLYLETVFQTPSGPSRRIFLEAPGHLGWLMLNGHVISTPGWMRRLDVSNLLRRDGGENRLRWWPLLCKEKPLHNRQLSRTQPLWLAWHP</sequence>
<comment type="caution">
    <text evidence="1">The sequence shown here is derived from an EMBL/GenBank/DDBJ whole genome shotgun (WGS) entry which is preliminary data.</text>
</comment>
<gene>
    <name evidence="1" type="ORF">C8D82_11289</name>
</gene>
<dbReference type="Proteomes" id="UP000245959">
    <property type="component" value="Unassembled WGS sequence"/>
</dbReference>